<dbReference type="InterPro" id="IPR011222">
    <property type="entry name" value="dsDNA_vir_gr_I_capsid"/>
</dbReference>
<protein>
    <recommendedName>
        <fullName evidence="8">Major capsid protein L1</fullName>
    </recommendedName>
</protein>
<dbReference type="GO" id="GO:0005198">
    <property type="term" value="F:structural molecule activity"/>
    <property type="evidence" value="ECO:0007669"/>
    <property type="project" value="InterPro"/>
</dbReference>
<dbReference type="EMBL" id="MH777312">
    <property type="protein sequence ID" value="AYA94330.1"/>
    <property type="molecule type" value="Genomic_DNA"/>
</dbReference>
<dbReference type="PRINTS" id="PR00865">
    <property type="entry name" value="HPVCAPSIDL1"/>
</dbReference>
<evidence type="ECO:0000256" key="2">
    <source>
        <dbReference type="ARBA" id="ARBA00022561"/>
    </source>
</evidence>
<dbReference type="Pfam" id="PF00500">
    <property type="entry name" value="Late_protein_L1"/>
    <property type="match status" value="1"/>
</dbReference>
<keyword evidence="6 8" id="KW-0426">Late protein</keyword>
<evidence type="ECO:0000256" key="4">
    <source>
        <dbReference type="ARBA" id="ARBA00022804"/>
    </source>
</evidence>
<dbReference type="GO" id="GO:0019062">
    <property type="term" value="P:virion attachment to host cell"/>
    <property type="evidence" value="ECO:0007669"/>
    <property type="project" value="UniProtKB-UniRule"/>
</dbReference>
<dbReference type="InterPro" id="IPR002210">
    <property type="entry name" value="Capsid_L1_Papillomavir"/>
</dbReference>
<reference evidence="9" key="1">
    <citation type="journal article" date="2018" name="Nat. Med.">
        <title>Expanded skin virome in DOCK8-deficient patients.</title>
        <authorList>
            <consortium name="NISC Comparative Sequencing Program"/>
            <person name="Tirosh O."/>
            <person name="Conlan S."/>
            <person name="Deming C."/>
            <person name="Lee-Lin S.Q."/>
            <person name="Huang X."/>
            <person name="Su H.C."/>
            <person name="Freeman A.F."/>
            <person name="Segre J.A."/>
            <person name="Kong H.H."/>
        </authorList>
    </citation>
    <scope>NUCLEOTIDE SEQUENCE</scope>
    <source>
        <strain evidence="9">HPV-mSK_170</strain>
    </source>
</reference>
<evidence type="ECO:0000256" key="8">
    <source>
        <dbReference type="RuleBase" id="RU361248"/>
    </source>
</evidence>
<evidence type="ECO:0000256" key="7">
    <source>
        <dbReference type="ARBA" id="ARBA00023296"/>
    </source>
</evidence>
<dbReference type="GO" id="GO:0046718">
    <property type="term" value="P:symbiont entry into host cell"/>
    <property type="evidence" value="ECO:0007669"/>
    <property type="project" value="UniProtKB-UniRule"/>
</dbReference>
<comment type="subcellular location">
    <subcellularLocation>
        <location evidence="1 8">Virion</location>
    </subcellularLocation>
</comment>
<keyword evidence="2 8" id="KW-0167">Capsid protein</keyword>
<gene>
    <name evidence="8" type="primary">L1</name>
</gene>
<comment type="subunit">
    <text evidence="8">Self-assembles into homopentamers. The capsid has an icosahedral symmetry and consists of 72 capsomers, with each capsomer being a pentamer of L1. Interacts with the minor capsid protein L2; this interaction is necessary for viral genome encapsidation.</text>
</comment>
<evidence type="ECO:0000256" key="1">
    <source>
        <dbReference type="ARBA" id="ARBA00004328"/>
    </source>
</evidence>
<keyword evidence="4 8" id="KW-1161">Viral attachment to host cell</keyword>
<evidence type="ECO:0000256" key="3">
    <source>
        <dbReference type="ARBA" id="ARBA00022581"/>
    </source>
</evidence>
<evidence type="ECO:0000256" key="6">
    <source>
        <dbReference type="ARBA" id="ARBA00022921"/>
    </source>
</evidence>
<accession>A0A385PJW7</accession>
<dbReference type="InterPro" id="IPR036973">
    <property type="entry name" value="Capsid_L1_sf_Papillomavir"/>
</dbReference>
<keyword evidence="5 8" id="KW-0946">Virion</keyword>
<keyword evidence="3 8" id="KW-0945">Host-virus interaction</keyword>
<comment type="function">
    <text evidence="8">Forms an icosahedral capsid with a T=7 symmetry and a 50 nm diameter. The capsid is composed of 72 pentamers linked to each other by disulfide bonds and associated with L2 proteins. Binds to heparan sulfate proteoglycans on cell surface of basal layer keratinocytes to provide initial virion attachment. This binding mediates a conformational change in the virus capsid that facilitates efficient infection. The virion enters the host cell via endocytosis. During virus trafficking, L1 protein dissociates from the viral DNA and the genomic DNA is released to the host nucleus. The virion assembly takes place within the cell nucleus. Encapsulates the genomic DNA together with protein L2.</text>
</comment>
<dbReference type="GO" id="GO:0039620">
    <property type="term" value="C:T=7 icosahedral viral capsid"/>
    <property type="evidence" value="ECO:0007669"/>
    <property type="project" value="UniProtKB-KW"/>
</dbReference>
<proteinExistence type="inferred from homology"/>
<sequence>MSLWLQKTGQLYLPPQKPVAKVYNTDEYVQRTGYYFYAGTERLLLVGHPYFDVEDLNNKITVPKVSANQYRVLQLQLPDPNKFAIADACVFNPEKERLVWKLAGIQIDRGGPLGIGATGSPLFNKYTDNENPTQYPSKQDAADDYRQDVAFEPKQIQMFIVGCAPPTGQYWDTTKPCDKLNAGDCPAIELLHTYIQDGDMCEIGFGNVNFQSFQQDRAGTPLELTNEIALWPDFGKMTKDIYGDQIFFYSKKEQMYARHYFAKAGIDGDALPDHIYLNVDRSKPQNDLGPYSYFTTPSGSLVSSDTNMFGRPYWLHKSLGANNGILWGNQCFVTIVDNTHNINFNLSIYKEEGEMSAQYTYKSGDFKNYTRHTEEYELEIIVELCKVPLEPDILAHINAMNSKILDDWDLNFVPPPPEGLQDSYRYIASKATRCPKDDEPEKVDPWDKYTFWKIDLKEKLSSELSQFSLGKRFLYQTGMMKNKRLRPSCSETLDCKRSCKRRRK</sequence>
<organism evidence="9">
    <name type="scientific">Human papillomavirus</name>
    <dbReference type="NCBI Taxonomy" id="10566"/>
    <lineage>
        <taxon>Viruses</taxon>
        <taxon>Monodnaviria</taxon>
        <taxon>Shotokuvirae</taxon>
        <taxon>Cossaviricota</taxon>
        <taxon>Papovaviricetes</taxon>
        <taxon>Zurhausenvirales</taxon>
        <taxon>Papillomaviridae</taxon>
    </lineage>
</organism>
<evidence type="ECO:0000313" key="9">
    <source>
        <dbReference type="EMBL" id="AYA94330.1"/>
    </source>
</evidence>
<dbReference type="Gene3D" id="2.60.175.20">
    <property type="entry name" value="Major capsid L1 (late) superfamily, Papillomavirus"/>
    <property type="match status" value="2"/>
</dbReference>
<keyword evidence="7 8" id="KW-1160">Virus entry into host cell</keyword>
<evidence type="ECO:0000256" key="5">
    <source>
        <dbReference type="ARBA" id="ARBA00022844"/>
    </source>
</evidence>
<dbReference type="SUPFAM" id="SSF88648">
    <property type="entry name" value="Group I dsDNA viruses"/>
    <property type="match status" value="1"/>
</dbReference>
<keyword evidence="8" id="KW-1145">T=7 icosahedral capsid protein</keyword>
<name>A0A385PJW7_9PAPI</name>
<comment type="similarity">
    <text evidence="8">Belongs to the papillomaviridae L1 protein family.</text>
</comment>